<evidence type="ECO:0000256" key="1">
    <source>
        <dbReference type="ARBA" id="ARBA00006484"/>
    </source>
</evidence>
<dbReference type="EMBL" id="JAGFBF010000001">
    <property type="protein sequence ID" value="MBO2988739.1"/>
    <property type="molecule type" value="Genomic_DNA"/>
</dbReference>
<dbReference type="PRINTS" id="PR00080">
    <property type="entry name" value="SDRFAMILY"/>
</dbReference>
<dbReference type="CDD" id="cd05233">
    <property type="entry name" value="SDR_c"/>
    <property type="match status" value="1"/>
</dbReference>
<dbReference type="GO" id="GO:0016491">
    <property type="term" value="F:oxidoreductase activity"/>
    <property type="evidence" value="ECO:0007669"/>
    <property type="project" value="UniProtKB-KW"/>
</dbReference>
<dbReference type="Gene3D" id="3.40.50.720">
    <property type="entry name" value="NAD(P)-binding Rossmann-like Domain"/>
    <property type="match status" value="1"/>
</dbReference>
<keyword evidence="2" id="KW-0560">Oxidoreductase</keyword>
<dbReference type="RefSeq" id="WP_208236337.1">
    <property type="nucleotide sequence ID" value="NZ_BAAAQU010000001.1"/>
</dbReference>
<sequence>MTTPQHPDFRVAVITGAGSGIGRATAHEFARRGWALALLGRREEPVRRTADGAGAQTLVLPVDVTDPDAVAAAFARIAAVYGRIDVLFNNAGTFGPSGSVEDVDLTQWADTLDVNVTGTLLCASSAFAVMREQRPQGGRIINNGSVSARRPRPRSVAYTASKHAVTGISRSIALDGRPFGITATQIDIGNAETELLAGIGAGKGAAQPDGTLRAEPVFPPEHAARMVVDVAELPPTTAVHELVITATGMPYDGRG</sequence>
<comment type="similarity">
    <text evidence="1 3">Belongs to the short-chain dehydrogenases/reductases (SDR) family.</text>
</comment>
<gene>
    <name evidence="5" type="ORF">J4H85_01835</name>
</gene>
<dbReference type="PROSITE" id="PS00061">
    <property type="entry name" value="ADH_SHORT"/>
    <property type="match status" value="1"/>
</dbReference>
<dbReference type="Pfam" id="PF00106">
    <property type="entry name" value="adh_short"/>
    <property type="match status" value="1"/>
</dbReference>
<dbReference type="InterPro" id="IPR020904">
    <property type="entry name" value="Sc_DH/Rdtase_CS"/>
</dbReference>
<evidence type="ECO:0000313" key="6">
    <source>
        <dbReference type="Proteomes" id="UP000668403"/>
    </source>
</evidence>
<dbReference type="SUPFAM" id="SSF51735">
    <property type="entry name" value="NAD(P)-binding Rossmann-fold domains"/>
    <property type="match status" value="1"/>
</dbReference>
<evidence type="ECO:0000313" key="5">
    <source>
        <dbReference type="EMBL" id="MBO2988739.1"/>
    </source>
</evidence>
<evidence type="ECO:0000256" key="2">
    <source>
        <dbReference type="ARBA" id="ARBA00023002"/>
    </source>
</evidence>
<keyword evidence="6" id="KW-1185">Reference proteome</keyword>
<dbReference type="PANTHER" id="PTHR43669:SF12">
    <property type="entry name" value="BLR5618 PROTEIN"/>
    <property type="match status" value="1"/>
</dbReference>
<dbReference type="Proteomes" id="UP000668403">
    <property type="component" value="Unassembled WGS sequence"/>
</dbReference>
<dbReference type="FunFam" id="3.40.50.720:FF:000084">
    <property type="entry name" value="Short-chain dehydrogenase reductase"/>
    <property type="match status" value="1"/>
</dbReference>
<organism evidence="5 6">
    <name type="scientific">Leucobacter tardus</name>
    <dbReference type="NCBI Taxonomy" id="501483"/>
    <lineage>
        <taxon>Bacteria</taxon>
        <taxon>Bacillati</taxon>
        <taxon>Actinomycetota</taxon>
        <taxon>Actinomycetes</taxon>
        <taxon>Micrococcales</taxon>
        <taxon>Microbacteriaceae</taxon>
        <taxon>Leucobacter</taxon>
    </lineage>
</organism>
<comment type="caution">
    <text evidence="5">The sequence shown here is derived from an EMBL/GenBank/DDBJ whole genome shotgun (WGS) entry which is preliminary data.</text>
</comment>
<dbReference type="PANTHER" id="PTHR43669">
    <property type="entry name" value="5-KETO-D-GLUCONATE 5-REDUCTASE"/>
    <property type="match status" value="1"/>
</dbReference>
<accession>A0A939TM25</accession>
<dbReference type="InterPro" id="IPR057326">
    <property type="entry name" value="KR_dom"/>
</dbReference>
<dbReference type="InterPro" id="IPR036291">
    <property type="entry name" value="NAD(P)-bd_dom_sf"/>
</dbReference>
<dbReference type="InterPro" id="IPR002347">
    <property type="entry name" value="SDR_fam"/>
</dbReference>
<dbReference type="PRINTS" id="PR00081">
    <property type="entry name" value="GDHRDH"/>
</dbReference>
<proteinExistence type="inferred from homology"/>
<dbReference type="AlphaFoldDB" id="A0A939TM25"/>
<name>A0A939TM25_9MICO</name>
<protein>
    <submittedName>
        <fullName evidence="5">SDR family oxidoreductase</fullName>
    </submittedName>
</protein>
<feature type="domain" description="Ketoreductase" evidence="4">
    <location>
        <begin position="10"/>
        <end position="189"/>
    </location>
</feature>
<reference evidence="5" key="1">
    <citation type="submission" date="2021-03" db="EMBL/GenBank/DDBJ databases">
        <title>Leucobacter chromiisoli sp. nov., isolated from chromium-containing soil of chemical plant.</title>
        <authorList>
            <person name="Xu Z."/>
        </authorList>
    </citation>
    <scope>NUCLEOTIDE SEQUENCE</scope>
    <source>
        <strain evidence="5">K 70/01</strain>
    </source>
</reference>
<evidence type="ECO:0000256" key="3">
    <source>
        <dbReference type="RuleBase" id="RU000363"/>
    </source>
</evidence>
<evidence type="ECO:0000259" key="4">
    <source>
        <dbReference type="SMART" id="SM00822"/>
    </source>
</evidence>
<dbReference type="SMART" id="SM00822">
    <property type="entry name" value="PKS_KR"/>
    <property type="match status" value="1"/>
</dbReference>